<keyword evidence="7 8" id="KW-0456">Lyase</keyword>
<evidence type="ECO:0000313" key="9">
    <source>
        <dbReference type="Proteomes" id="UP000216752"/>
    </source>
</evidence>
<keyword evidence="5" id="KW-0408">Iron</keyword>
<evidence type="ECO:0000256" key="6">
    <source>
        <dbReference type="ARBA" id="ARBA00023014"/>
    </source>
</evidence>
<evidence type="ECO:0000256" key="2">
    <source>
        <dbReference type="ARBA" id="ARBA00022485"/>
    </source>
</evidence>
<dbReference type="PROSITE" id="PS01305">
    <property type="entry name" value="MOAA_NIFB_PQQE"/>
    <property type="match status" value="1"/>
</dbReference>
<gene>
    <name evidence="8" type="primary">nifB_2</name>
    <name evidence="8" type="ORF">SPSIL_036090</name>
</gene>
<evidence type="ECO:0000313" key="8">
    <source>
        <dbReference type="EMBL" id="XFO67410.1"/>
    </source>
</evidence>
<evidence type="ECO:0000256" key="7">
    <source>
        <dbReference type="ARBA" id="ARBA00023239"/>
    </source>
</evidence>
<reference evidence="8" key="1">
    <citation type="submission" date="2024-05" db="EMBL/GenBank/DDBJ databases">
        <title>Isolation and characterization of Sporomusa carbonis sp. nov., a carboxydotrophic hydrogenogen in the genus of Sporomusa isolated from a charcoal burning pile.</title>
        <authorList>
            <person name="Boeer T."/>
            <person name="Rosenbaum F."/>
            <person name="Eysell L."/>
            <person name="Mueller V."/>
            <person name="Daniel R."/>
            <person name="Poehlein A."/>
        </authorList>
    </citation>
    <scope>NUCLEOTIDE SEQUENCE [LARGE SCALE GENOMIC DNA]</scope>
    <source>
        <strain evidence="8">DSM 10669</strain>
    </source>
</reference>
<name>A0ABZ3IPA5_9FIRM</name>
<keyword evidence="4" id="KW-0479">Metal-binding</keyword>
<evidence type="ECO:0000256" key="3">
    <source>
        <dbReference type="ARBA" id="ARBA00022691"/>
    </source>
</evidence>
<keyword evidence="2" id="KW-0004">4Fe-4S</keyword>
<keyword evidence="3" id="KW-0949">S-adenosyl-L-methionine</keyword>
<dbReference type="InterPro" id="IPR058240">
    <property type="entry name" value="rSAM_sf"/>
</dbReference>
<evidence type="ECO:0000256" key="4">
    <source>
        <dbReference type="ARBA" id="ARBA00022723"/>
    </source>
</evidence>
<comment type="cofactor">
    <cofactor evidence="1">
        <name>[4Fe-4S] cluster</name>
        <dbReference type="ChEBI" id="CHEBI:49883"/>
    </cofactor>
</comment>
<dbReference type="Proteomes" id="UP000216752">
    <property type="component" value="Chromosome"/>
</dbReference>
<evidence type="ECO:0000256" key="1">
    <source>
        <dbReference type="ARBA" id="ARBA00001966"/>
    </source>
</evidence>
<protein>
    <submittedName>
        <fullName evidence="8">FeMo cofactor biosynthesis protein NifB</fullName>
        <ecNumber evidence="8">4.-.-.-</ecNumber>
    </submittedName>
</protein>
<organism evidence="8 9">
    <name type="scientific">Sporomusa silvacetica DSM 10669</name>
    <dbReference type="NCBI Taxonomy" id="1123289"/>
    <lineage>
        <taxon>Bacteria</taxon>
        <taxon>Bacillati</taxon>
        <taxon>Bacillota</taxon>
        <taxon>Negativicutes</taxon>
        <taxon>Selenomonadales</taxon>
        <taxon>Sporomusaceae</taxon>
        <taxon>Sporomusa</taxon>
    </lineage>
</organism>
<dbReference type="EMBL" id="CP155573">
    <property type="protein sequence ID" value="XFO67410.1"/>
    <property type="molecule type" value="Genomic_DNA"/>
</dbReference>
<dbReference type="GO" id="GO:0016829">
    <property type="term" value="F:lyase activity"/>
    <property type="evidence" value="ECO:0007669"/>
    <property type="project" value="UniProtKB-KW"/>
</dbReference>
<dbReference type="EC" id="4.-.-.-" evidence="8"/>
<evidence type="ECO:0000256" key="5">
    <source>
        <dbReference type="ARBA" id="ARBA00023004"/>
    </source>
</evidence>
<sequence>MSELRERRAINDHPCFHGKASARWGRVHLPVAPQCNIQCNFCNRLYDCVNESRPGVSRRVLEPADALEDLNRLLKQRALKNY</sequence>
<dbReference type="SUPFAM" id="SSF102114">
    <property type="entry name" value="Radical SAM enzymes"/>
    <property type="match status" value="1"/>
</dbReference>
<keyword evidence="6" id="KW-0411">Iron-sulfur</keyword>
<dbReference type="PANTHER" id="PTHR43787:SF13">
    <property type="entry name" value="FEMO COFACTOR BIOSYNTHESIS PROTEIN NIFB"/>
    <property type="match status" value="1"/>
</dbReference>
<dbReference type="InterPro" id="IPR000385">
    <property type="entry name" value="MoaA_NifB_PqqE_Fe-S-bd_CS"/>
</dbReference>
<proteinExistence type="predicted"/>
<accession>A0ABZ3IPA5</accession>
<keyword evidence="9" id="KW-1185">Reference proteome</keyword>
<dbReference type="PANTHER" id="PTHR43787">
    <property type="entry name" value="FEMO COFACTOR BIOSYNTHESIS PROTEIN NIFB-RELATED"/>
    <property type="match status" value="1"/>
</dbReference>